<dbReference type="GO" id="GO:0005886">
    <property type="term" value="C:plasma membrane"/>
    <property type="evidence" value="ECO:0007669"/>
    <property type="project" value="UniProtKB-SubCell"/>
</dbReference>
<evidence type="ECO:0000256" key="5">
    <source>
        <dbReference type="ARBA" id="ARBA00022989"/>
    </source>
</evidence>
<dbReference type="InterPro" id="IPR002159">
    <property type="entry name" value="CD36_fam"/>
</dbReference>
<comment type="similarity">
    <text evidence="2">Belongs to the CD36 family.</text>
</comment>
<dbReference type="Pfam" id="PF01130">
    <property type="entry name" value="CD36"/>
    <property type="match status" value="1"/>
</dbReference>
<accession>A0A890CBE2</accession>
<proteinExistence type="evidence at transcript level"/>
<keyword evidence="4 8" id="KW-0812">Transmembrane</keyword>
<dbReference type="GO" id="GO:0005737">
    <property type="term" value="C:cytoplasm"/>
    <property type="evidence" value="ECO:0007669"/>
    <property type="project" value="TreeGrafter"/>
</dbReference>
<dbReference type="AlphaFoldDB" id="A0A890CBE2"/>
<dbReference type="PRINTS" id="PR01609">
    <property type="entry name" value="CD36FAMILY"/>
</dbReference>
<feature type="transmembrane region" description="Helical" evidence="8">
    <location>
        <begin position="89"/>
        <end position="110"/>
    </location>
</feature>
<feature type="transmembrane region" description="Helical" evidence="8">
    <location>
        <begin position="527"/>
        <end position="553"/>
    </location>
</feature>
<dbReference type="PANTHER" id="PTHR11923:SF67">
    <property type="entry name" value="RE68569P"/>
    <property type="match status" value="1"/>
</dbReference>
<keyword evidence="3" id="KW-1003">Cell membrane</keyword>
<organism evidence="9">
    <name type="scientific">Antheraea pernyi</name>
    <name type="common">Chinese oak silk moth</name>
    <name type="synonym">Bombyx pernyi</name>
    <dbReference type="NCBI Taxonomy" id="7119"/>
    <lineage>
        <taxon>Eukaryota</taxon>
        <taxon>Metazoa</taxon>
        <taxon>Ecdysozoa</taxon>
        <taxon>Arthropoda</taxon>
        <taxon>Hexapoda</taxon>
        <taxon>Insecta</taxon>
        <taxon>Pterygota</taxon>
        <taxon>Neoptera</taxon>
        <taxon>Endopterygota</taxon>
        <taxon>Lepidoptera</taxon>
        <taxon>Glossata</taxon>
        <taxon>Ditrysia</taxon>
        <taxon>Bombycoidea</taxon>
        <taxon>Saturniidae</taxon>
        <taxon>Saturniinae</taxon>
        <taxon>Saturniini</taxon>
        <taxon>Antheraea</taxon>
    </lineage>
</organism>
<evidence type="ECO:0000256" key="4">
    <source>
        <dbReference type="ARBA" id="ARBA00022692"/>
    </source>
</evidence>
<dbReference type="EMBL" id="MT160175">
    <property type="protein sequence ID" value="QRG28739.1"/>
    <property type="molecule type" value="mRNA"/>
</dbReference>
<comment type="subcellular location">
    <subcellularLocation>
        <location evidence="1">Cell membrane</location>
    </subcellularLocation>
</comment>
<protein>
    <submittedName>
        <fullName evidence="9">Scavenger receptor class B member 1</fullName>
    </submittedName>
</protein>
<keyword evidence="7" id="KW-0325">Glycoprotein</keyword>
<keyword evidence="5 8" id="KW-1133">Transmembrane helix</keyword>
<sequence length="655" mass="74786">MKDFVQILNRVSSRRCSNTTTNERELRDLTNNRFKYPEIDKDRLDPNIAECEGLNGKFEDIDFNGRRAAIINRLFEKRRKGELGRQPKCLFILLMLGFFSLGGGFFILFLHPYDFLFKLKIVFQDGGEIFEMWRKPEAQVNLKVYLFNITNAEEYLSGQDEKLKLEEVGPYAYREGLEHKILGFNDNGTLNAVPLHPLTWLEDMSEGNKEDDILYLPHIALLSIAHVVSKQSFVTRFALNNLITLTNSQPLVRMTAREFMMGYKSQLMTLGNTFMPGWISFDSLGLIDRMYDFTEDYETIFTGETDVGLSGLVDTYRGSTDLPHWQGKHCSNVQNASDGTKFQGGVGRNDTILFYRKSLCRSATLRPVEEGVKSGMSAYRYTFSEHMLDNGKYLEENKCFCREGVCLPDGLIDVTDCYYGFPIALSYPHFYQGEDILFGKVEGLAPKKEDHETSFWVQTESGLPLAVSTKIQINMALGDLSAITNVGRFTNMYLPLLWFEIGMYQLPPSLENRFKMYLNVLPVVEQVAMYALFVVGALLVTFTIYIVTFKVMFKFDKNMHKGIWLNKCGSKIYSQCEIPMTDADDKCTKLNNKLNERISLNDRNSIKGGKSSSYEAVDQSDSESEFDLEVIDDECQFDGSNVTGNVDDLKLQISH</sequence>
<evidence type="ECO:0000256" key="2">
    <source>
        <dbReference type="ARBA" id="ARBA00010532"/>
    </source>
</evidence>
<gene>
    <name evidence="9" type="primary">SCRB1</name>
</gene>
<evidence type="ECO:0000256" key="1">
    <source>
        <dbReference type="ARBA" id="ARBA00004236"/>
    </source>
</evidence>
<reference evidence="9" key="1">
    <citation type="submission" date="2020-03" db="EMBL/GenBank/DDBJ databases">
        <authorList>
            <person name="Xie L."/>
        </authorList>
    </citation>
    <scope>NUCLEOTIDE SEQUENCE</scope>
</reference>
<evidence type="ECO:0000313" key="9">
    <source>
        <dbReference type="EMBL" id="QRG28739.1"/>
    </source>
</evidence>
<name>A0A890CBE2_ANTPE</name>
<evidence type="ECO:0000256" key="6">
    <source>
        <dbReference type="ARBA" id="ARBA00023136"/>
    </source>
</evidence>
<dbReference type="GO" id="GO:0005044">
    <property type="term" value="F:scavenger receptor activity"/>
    <property type="evidence" value="ECO:0007669"/>
    <property type="project" value="TreeGrafter"/>
</dbReference>
<evidence type="ECO:0000256" key="3">
    <source>
        <dbReference type="ARBA" id="ARBA00022475"/>
    </source>
</evidence>
<evidence type="ECO:0000256" key="7">
    <source>
        <dbReference type="ARBA" id="ARBA00023180"/>
    </source>
</evidence>
<keyword evidence="9" id="KW-0675">Receptor</keyword>
<keyword evidence="6 8" id="KW-0472">Membrane</keyword>
<dbReference type="PANTHER" id="PTHR11923">
    <property type="entry name" value="SCAVENGER RECEPTOR CLASS B TYPE-1 SR-B1"/>
    <property type="match status" value="1"/>
</dbReference>
<evidence type="ECO:0000256" key="8">
    <source>
        <dbReference type="SAM" id="Phobius"/>
    </source>
</evidence>